<evidence type="ECO:0000313" key="1">
    <source>
        <dbReference type="EMBL" id="RZC40177.1"/>
    </source>
</evidence>
<keyword evidence="2" id="KW-1185">Reference proteome</keyword>
<gene>
    <name evidence="1" type="ORF">BDFB_002952</name>
</gene>
<dbReference type="AlphaFoldDB" id="A0A482W628"/>
<name>A0A482W628_ASBVE</name>
<comment type="caution">
    <text evidence="1">The sequence shown here is derived from an EMBL/GenBank/DDBJ whole genome shotgun (WGS) entry which is preliminary data.</text>
</comment>
<evidence type="ECO:0000313" key="2">
    <source>
        <dbReference type="Proteomes" id="UP000292052"/>
    </source>
</evidence>
<accession>A0A482W628</accession>
<proteinExistence type="predicted"/>
<reference evidence="1 2" key="1">
    <citation type="submission" date="2017-03" db="EMBL/GenBank/DDBJ databases">
        <title>Genome of the blue death feigning beetle - Asbolus verrucosus.</title>
        <authorList>
            <person name="Rider S.D."/>
        </authorList>
    </citation>
    <scope>NUCLEOTIDE SEQUENCE [LARGE SCALE GENOMIC DNA]</scope>
    <source>
        <strain evidence="1">Butters</strain>
        <tissue evidence="1">Head and leg muscle</tissue>
    </source>
</reference>
<organism evidence="1 2">
    <name type="scientific">Asbolus verrucosus</name>
    <name type="common">Desert ironclad beetle</name>
    <dbReference type="NCBI Taxonomy" id="1661398"/>
    <lineage>
        <taxon>Eukaryota</taxon>
        <taxon>Metazoa</taxon>
        <taxon>Ecdysozoa</taxon>
        <taxon>Arthropoda</taxon>
        <taxon>Hexapoda</taxon>
        <taxon>Insecta</taxon>
        <taxon>Pterygota</taxon>
        <taxon>Neoptera</taxon>
        <taxon>Endopterygota</taxon>
        <taxon>Coleoptera</taxon>
        <taxon>Polyphaga</taxon>
        <taxon>Cucujiformia</taxon>
        <taxon>Tenebrionidae</taxon>
        <taxon>Pimeliinae</taxon>
        <taxon>Asbolus</taxon>
    </lineage>
</organism>
<dbReference type="EMBL" id="QDEB01028356">
    <property type="protein sequence ID" value="RZC40177.1"/>
    <property type="molecule type" value="Genomic_DNA"/>
</dbReference>
<sequence>MTCYMALRSYGGSYPAADDTI</sequence>
<dbReference type="Proteomes" id="UP000292052">
    <property type="component" value="Unassembled WGS sequence"/>
</dbReference>
<protein>
    <submittedName>
        <fullName evidence="1">Uncharacterized protein</fullName>
    </submittedName>
</protein>